<accession>A0A1Y2C101</accession>
<organism evidence="1 2">
    <name type="scientific">Rhizoclosmatium globosum</name>
    <dbReference type="NCBI Taxonomy" id="329046"/>
    <lineage>
        <taxon>Eukaryota</taxon>
        <taxon>Fungi</taxon>
        <taxon>Fungi incertae sedis</taxon>
        <taxon>Chytridiomycota</taxon>
        <taxon>Chytridiomycota incertae sedis</taxon>
        <taxon>Chytridiomycetes</taxon>
        <taxon>Chytridiales</taxon>
        <taxon>Chytriomycetaceae</taxon>
        <taxon>Rhizoclosmatium</taxon>
    </lineage>
</organism>
<keyword evidence="2" id="KW-1185">Reference proteome</keyword>
<dbReference type="EMBL" id="MCGO01000035">
    <property type="protein sequence ID" value="ORY40557.1"/>
    <property type="molecule type" value="Genomic_DNA"/>
</dbReference>
<evidence type="ECO:0000313" key="1">
    <source>
        <dbReference type="EMBL" id="ORY40557.1"/>
    </source>
</evidence>
<gene>
    <name evidence="1" type="ORF">BCR33DRAFT_787645</name>
</gene>
<comment type="caution">
    <text evidence="1">The sequence shown here is derived from an EMBL/GenBank/DDBJ whole genome shotgun (WGS) entry which is preliminary data.</text>
</comment>
<sequence length="144" mass="15598">MNSLVVASTVLADDSCHAPCLQLQKLWPAAFPDFNACEDSGRGLTGNLVVISSVFKTGDGAYNQWKWACLCPGSGLKTGQRLGYPSGKAFLTVQVMKVMNMLDPLEPYYQDNCTIAIFLEGQLVRANVSEECAHKAFQGMGLCI</sequence>
<protein>
    <submittedName>
        <fullName evidence="1">Uncharacterized protein</fullName>
    </submittedName>
</protein>
<dbReference type="AlphaFoldDB" id="A0A1Y2C101"/>
<reference evidence="1 2" key="1">
    <citation type="submission" date="2016-07" db="EMBL/GenBank/DDBJ databases">
        <title>Pervasive Adenine N6-methylation of Active Genes in Fungi.</title>
        <authorList>
            <consortium name="DOE Joint Genome Institute"/>
            <person name="Mondo S.J."/>
            <person name="Dannebaum R.O."/>
            <person name="Kuo R.C."/>
            <person name="Labutti K."/>
            <person name="Haridas S."/>
            <person name="Kuo A."/>
            <person name="Salamov A."/>
            <person name="Ahrendt S.R."/>
            <person name="Lipzen A."/>
            <person name="Sullivan W."/>
            <person name="Andreopoulos W.B."/>
            <person name="Clum A."/>
            <person name="Lindquist E."/>
            <person name="Daum C."/>
            <person name="Ramamoorthy G.K."/>
            <person name="Gryganskyi A."/>
            <person name="Culley D."/>
            <person name="Magnuson J.K."/>
            <person name="James T.Y."/>
            <person name="O'Malley M.A."/>
            <person name="Stajich J.E."/>
            <person name="Spatafora J.W."/>
            <person name="Visel A."/>
            <person name="Grigoriev I.V."/>
        </authorList>
    </citation>
    <scope>NUCLEOTIDE SEQUENCE [LARGE SCALE GENOMIC DNA]</scope>
    <source>
        <strain evidence="1 2">JEL800</strain>
    </source>
</reference>
<proteinExistence type="predicted"/>
<dbReference type="Proteomes" id="UP000193642">
    <property type="component" value="Unassembled WGS sequence"/>
</dbReference>
<evidence type="ECO:0000313" key="2">
    <source>
        <dbReference type="Proteomes" id="UP000193642"/>
    </source>
</evidence>
<name>A0A1Y2C101_9FUNG</name>